<dbReference type="EMBL" id="CACRXK020004814">
    <property type="protein sequence ID" value="CAB4004119.1"/>
    <property type="molecule type" value="Genomic_DNA"/>
</dbReference>
<dbReference type="Proteomes" id="UP001152795">
    <property type="component" value="Unassembled WGS sequence"/>
</dbReference>
<proteinExistence type="predicted"/>
<accession>A0A6S7HII7</accession>
<name>A0A6S7HII7_PARCT</name>
<sequence length="389" mass="43570">MFPHIFKVSFFQSVKWHVLRVAQLALLGSFQQEVEFGIESGRCIAVTMKEWTIQDRNAQNYSRCSLLEFTLVISSKFNLGLTFICIQPYTVPTRDEAKSVDCIMMKHQEWTRTLIFLMLKFVSYDSSTCEEYDSVEQDESNSDYDPDSDVETCSCIGCQTENSRLDETGSLDGDDLYSVHVDVKKADPLCIKLNDLIREKICTGPMNLGDGRHSHINKELDKKVNLGKLSESLILKSQAGYTPDSSVIKPLSLAHVELLKNSGAKPLIETTNVVVIPCALANDGTALKPTIKFDACINKNVGLVFPVDLDYVKKNPTSSPDHLIVTEAIVSSLTYLDNFSCSLPIAVDYTTKSGKTGQTMLSYFEEHAKKYWKIDIKLIVPVFAMHSMI</sequence>
<dbReference type="AlphaFoldDB" id="A0A6S7HII7"/>
<organism evidence="1 2">
    <name type="scientific">Paramuricea clavata</name>
    <name type="common">Red gorgonian</name>
    <name type="synonym">Violescent sea-whip</name>
    <dbReference type="NCBI Taxonomy" id="317549"/>
    <lineage>
        <taxon>Eukaryota</taxon>
        <taxon>Metazoa</taxon>
        <taxon>Cnidaria</taxon>
        <taxon>Anthozoa</taxon>
        <taxon>Octocorallia</taxon>
        <taxon>Malacalcyonacea</taxon>
        <taxon>Plexauridae</taxon>
        <taxon>Paramuricea</taxon>
    </lineage>
</organism>
<gene>
    <name evidence="1" type="ORF">PACLA_8A059749</name>
</gene>
<protein>
    <submittedName>
        <fullName evidence="1">Uncharacterized protein</fullName>
    </submittedName>
</protein>
<evidence type="ECO:0000313" key="2">
    <source>
        <dbReference type="Proteomes" id="UP001152795"/>
    </source>
</evidence>
<keyword evidence="2" id="KW-1185">Reference proteome</keyword>
<reference evidence="1" key="1">
    <citation type="submission" date="2020-04" db="EMBL/GenBank/DDBJ databases">
        <authorList>
            <person name="Alioto T."/>
            <person name="Alioto T."/>
            <person name="Gomez Garrido J."/>
        </authorList>
    </citation>
    <scope>NUCLEOTIDE SEQUENCE</scope>
    <source>
        <strain evidence="1">A484AB</strain>
    </source>
</reference>
<comment type="caution">
    <text evidence="1">The sequence shown here is derived from an EMBL/GenBank/DDBJ whole genome shotgun (WGS) entry which is preliminary data.</text>
</comment>
<evidence type="ECO:0000313" key="1">
    <source>
        <dbReference type="EMBL" id="CAB4004119.1"/>
    </source>
</evidence>